<dbReference type="AlphaFoldDB" id="A0AAD6LAJ9"/>
<protein>
    <submittedName>
        <fullName evidence="1">Uncharacterized protein</fullName>
    </submittedName>
</protein>
<accession>A0AAD6LAJ9</accession>
<keyword evidence="2" id="KW-1185">Reference proteome</keyword>
<reference evidence="1 2" key="1">
    <citation type="journal article" date="2023" name="Mol. Ecol. Resour.">
        <title>Chromosome-level genome assembly of a triploid poplar Populus alba 'Berolinensis'.</title>
        <authorList>
            <person name="Chen S."/>
            <person name="Yu Y."/>
            <person name="Wang X."/>
            <person name="Wang S."/>
            <person name="Zhang T."/>
            <person name="Zhou Y."/>
            <person name="He R."/>
            <person name="Meng N."/>
            <person name="Wang Y."/>
            <person name="Liu W."/>
            <person name="Liu Z."/>
            <person name="Liu J."/>
            <person name="Guo Q."/>
            <person name="Huang H."/>
            <person name="Sederoff R.R."/>
            <person name="Wang G."/>
            <person name="Qu G."/>
            <person name="Chen S."/>
        </authorList>
    </citation>
    <scope>NUCLEOTIDE SEQUENCE [LARGE SCALE GENOMIC DNA]</scope>
    <source>
        <strain evidence="1">SC-2020</strain>
    </source>
</reference>
<proteinExistence type="predicted"/>
<comment type="caution">
    <text evidence="1">The sequence shown here is derived from an EMBL/GenBank/DDBJ whole genome shotgun (WGS) entry which is preliminary data.</text>
</comment>
<evidence type="ECO:0000313" key="2">
    <source>
        <dbReference type="Proteomes" id="UP001164929"/>
    </source>
</evidence>
<organism evidence="1 2">
    <name type="scientific">Populus alba x Populus x berolinensis</name>
    <dbReference type="NCBI Taxonomy" id="444605"/>
    <lineage>
        <taxon>Eukaryota</taxon>
        <taxon>Viridiplantae</taxon>
        <taxon>Streptophyta</taxon>
        <taxon>Embryophyta</taxon>
        <taxon>Tracheophyta</taxon>
        <taxon>Spermatophyta</taxon>
        <taxon>Magnoliopsida</taxon>
        <taxon>eudicotyledons</taxon>
        <taxon>Gunneridae</taxon>
        <taxon>Pentapetalae</taxon>
        <taxon>rosids</taxon>
        <taxon>fabids</taxon>
        <taxon>Malpighiales</taxon>
        <taxon>Salicaceae</taxon>
        <taxon>Saliceae</taxon>
        <taxon>Populus</taxon>
    </lineage>
</organism>
<dbReference type="Proteomes" id="UP001164929">
    <property type="component" value="Chromosome 18"/>
</dbReference>
<dbReference type="EMBL" id="JAQIZT010000018">
    <property type="protein sequence ID" value="KAJ6957167.1"/>
    <property type="molecule type" value="Genomic_DNA"/>
</dbReference>
<gene>
    <name evidence="1" type="ORF">NC653_039176</name>
</gene>
<evidence type="ECO:0000313" key="1">
    <source>
        <dbReference type="EMBL" id="KAJ6957167.1"/>
    </source>
</evidence>
<name>A0AAD6LAJ9_9ROSI</name>
<sequence>MLCLSLVSSIDCCVHDFRLLVFSLGFYILALLVECDPEFTMLIGFGNVNGWNPMHDHNSPGHKCENRLMFMLEVEETEEERGDQELSLADFTDVGLEEYSGELCRISLNARFGGAQYRTVKTDLANNLSKKTLSNWAVLWHNAKSATCIQAYPILRFLSHKLLMWGMHGLLDPKLYYEEL</sequence>